<dbReference type="RefSeq" id="WP_073288079.1">
    <property type="nucleotide sequence ID" value="NZ_FRCP01000012.1"/>
</dbReference>
<dbReference type="AlphaFoldDB" id="A0A1M7JX76"/>
<dbReference type="PANTHER" id="PTHR43673:SF10">
    <property type="entry name" value="NADH DEHYDROGENASE_NAD(P)H NITROREDUCTASE XCC3605-RELATED"/>
    <property type="match status" value="1"/>
</dbReference>
<sequence length="177" mass="19914">MNTIECITSRRSIRSFKKQTIEKEVMDQVVAAAAYAPSWKNTQITRYIFVESEEGKRKLLETVPSYNKKAIEEAAVVVIVTIIAKRSGFERDGSYSTVKGDSWQMFDAGVASQTLCLAAHEYGLGTVIQGIFDYDKVREDFQIPEEKEVVALIPMGYPSENPDAPKRKMIGELYTIC</sequence>
<dbReference type="InterPro" id="IPR000415">
    <property type="entry name" value="Nitroreductase-like"/>
</dbReference>
<dbReference type="InterPro" id="IPR029479">
    <property type="entry name" value="Nitroreductase"/>
</dbReference>
<proteinExistence type="inferred from homology"/>
<dbReference type="STRING" id="1120996.SAMN02746066_02470"/>
<reference evidence="4 5" key="1">
    <citation type="submission" date="2016-11" db="EMBL/GenBank/DDBJ databases">
        <authorList>
            <person name="Jaros S."/>
            <person name="Januszkiewicz K."/>
            <person name="Wedrychowicz H."/>
        </authorList>
    </citation>
    <scope>NUCLEOTIDE SEQUENCE [LARGE SCALE GENOMIC DNA]</scope>
    <source>
        <strain evidence="4 5">DSM 15930</strain>
    </source>
</reference>
<dbReference type="SUPFAM" id="SSF55469">
    <property type="entry name" value="FMN-dependent nitroreductase-like"/>
    <property type="match status" value="1"/>
</dbReference>
<comment type="similarity">
    <text evidence="1">Belongs to the nitroreductase family.</text>
</comment>
<keyword evidence="2" id="KW-0560">Oxidoreductase</keyword>
<dbReference type="GO" id="GO:0016491">
    <property type="term" value="F:oxidoreductase activity"/>
    <property type="evidence" value="ECO:0007669"/>
    <property type="project" value="UniProtKB-KW"/>
</dbReference>
<dbReference type="Pfam" id="PF00881">
    <property type="entry name" value="Nitroreductase"/>
    <property type="match status" value="1"/>
</dbReference>
<evidence type="ECO:0000256" key="1">
    <source>
        <dbReference type="ARBA" id="ARBA00007118"/>
    </source>
</evidence>
<evidence type="ECO:0000256" key="2">
    <source>
        <dbReference type="ARBA" id="ARBA00023002"/>
    </source>
</evidence>
<dbReference type="OrthoDB" id="9812105at2"/>
<organism evidence="4 5">
    <name type="scientific">Anaerosporobacter mobilis DSM 15930</name>
    <dbReference type="NCBI Taxonomy" id="1120996"/>
    <lineage>
        <taxon>Bacteria</taxon>
        <taxon>Bacillati</taxon>
        <taxon>Bacillota</taxon>
        <taxon>Clostridia</taxon>
        <taxon>Lachnospirales</taxon>
        <taxon>Lachnospiraceae</taxon>
        <taxon>Anaerosporobacter</taxon>
    </lineage>
</organism>
<gene>
    <name evidence="4" type="ORF">SAMN02746066_02470</name>
</gene>
<accession>A0A1M7JX76</accession>
<evidence type="ECO:0000313" key="5">
    <source>
        <dbReference type="Proteomes" id="UP000184038"/>
    </source>
</evidence>
<protein>
    <submittedName>
        <fullName evidence="4">Nitroreductase</fullName>
    </submittedName>
</protein>
<dbReference type="PANTHER" id="PTHR43673">
    <property type="entry name" value="NAD(P)H NITROREDUCTASE YDGI-RELATED"/>
    <property type="match status" value="1"/>
</dbReference>
<name>A0A1M7JX76_9FIRM</name>
<dbReference type="EMBL" id="FRCP01000012">
    <property type="protein sequence ID" value="SHM57672.1"/>
    <property type="molecule type" value="Genomic_DNA"/>
</dbReference>
<dbReference type="Proteomes" id="UP000184038">
    <property type="component" value="Unassembled WGS sequence"/>
</dbReference>
<keyword evidence="5" id="KW-1185">Reference proteome</keyword>
<dbReference type="Gene3D" id="3.40.109.10">
    <property type="entry name" value="NADH Oxidase"/>
    <property type="match status" value="1"/>
</dbReference>
<evidence type="ECO:0000259" key="3">
    <source>
        <dbReference type="Pfam" id="PF00881"/>
    </source>
</evidence>
<evidence type="ECO:0000313" key="4">
    <source>
        <dbReference type="EMBL" id="SHM57672.1"/>
    </source>
</evidence>
<feature type="domain" description="Nitroreductase" evidence="3">
    <location>
        <begin position="7"/>
        <end position="157"/>
    </location>
</feature>